<sequence>MPRLSRGLYQCHRCYHQTSLTAGTIFHATHLPLTIWFLAIYLLTQRKSGISALQLSRELGVSYNTAWKLKHKLLQVMHERNQGERLSGRIELDDAYLGGERPGKRGRGAEHKFPFVAADEEGHPLRVQLLRVSGFTLTEIRRYAHQAIAPGSHVISDGLGCFRAFDTPLYVHDCHITGGGRASVENPEFNWGQHPAGQRQERDHRHLPCHPRAACPCYLAEFEYRFNRRYDP</sequence>
<protein>
    <submittedName>
        <fullName evidence="3">ISXO2-like transposase domain-containing protein</fullName>
    </submittedName>
</protein>
<evidence type="ECO:0000313" key="3">
    <source>
        <dbReference type="EMBL" id="SDJ60971.1"/>
    </source>
</evidence>
<dbReference type="STRING" id="376427.SAMN04487954_10683"/>
<feature type="transmembrane region" description="Helical" evidence="1">
    <location>
        <begin position="25"/>
        <end position="44"/>
    </location>
</feature>
<gene>
    <name evidence="3" type="ORF">SAMN04487954_10683</name>
</gene>
<dbReference type="NCBIfam" id="NF033547">
    <property type="entry name" value="transpos_IS1595"/>
    <property type="match status" value="1"/>
</dbReference>
<evidence type="ECO:0000313" key="4">
    <source>
        <dbReference type="Proteomes" id="UP000198525"/>
    </source>
</evidence>
<dbReference type="RefSeq" id="WP_245682208.1">
    <property type="nucleotide sequence ID" value="NZ_FNES01000006.1"/>
</dbReference>
<feature type="domain" description="ISXO2-like transposase" evidence="2">
    <location>
        <begin position="85"/>
        <end position="227"/>
    </location>
</feature>
<proteinExistence type="predicted"/>
<keyword evidence="1" id="KW-0472">Membrane</keyword>
<evidence type="ECO:0000259" key="2">
    <source>
        <dbReference type="SMART" id="SM01126"/>
    </source>
</evidence>
<keyword evidence="4" id="KW-1185">Reference proteome</keyword>
<reference evidence="3 4" key="1">
    <citation type="submission" date="2016-10" db="EMBL/GenBank/DDBJ databases">
        <authorList>
            <person name="de Groot N.N."/>
        </authorList>
    </citation>
    <scope>NUCLEOTIDE SEQUENCE [LARGE SCALE GENOMIC DNA]</scope>
    <source>
        <strain evidence="3 4">CGMCC 1.6133</strain>
    </source>
</reference>
<keyword evidence="1" id="KW-0812">Transmembrane</keyword>
<name>A0A1G8V4K0_9GAMM</name>
<evidence type="ECO:0000256" key="1">
    <source>
        <dbReference type="SAM" id="Phobius"/>
    </source>
</evidence>
<keyword evidence="1" id="KW-1133">Transmembrane helix</keyword>
<dbReference type="Proteomes" id="UP000198525">
    <property type="component" value="Unassembled WGS sequence"/>
</dbReference>
<dbReference type="EMBL" id="FNES01000006">
    <property type="protein sequence ID" value="SDJ60971.1"/>
    <property type="molecule type" value="Genomic_DNA"/>
</dbReference>
<dbReference type="AlphaFoldDB" id="A0A1G8V4K0"/>
<dbReference type="Pfam" id="PF12762">
    <property type="entry name" value="DDE_Tnp_IS1595"/>
    <property type="match status" value="1"/>
</dbReference>
<organism evidence="3 4">
    <name type="scientific">Billgrantia gudaonensis</name>
    <dbReference type="NCBI Taxonomy" id="376427"/>
    <lineage>
        <taxon>Bacteria</taxon>
        <taxon>Pseudomonadati</taxon>
        <taxon>Pseudomonadota</taxon>
        <taxon>Gammaproteobacteria</taxon>
        <taxon>Oceanospirillales</taxon>
        <taxon>Halomonadaceae</taxon>
        <taxon>Billgrantia</taxon>
    </lineage>
</organism>
<dbReference type="SMART" id="SM01126">
    <property type="entry name" value="DDE_Tnp_IS1595"/>
    <property type="match status" value="1"/>
</dbReference>
<accession>A0A1G8V4K0</accession>
<dbReference type="InterPro" id="IPR024445">
    <property type="entry name" value="Tnp_ISXO2-like"/>
</dbReference>